<feature type="transmembrane region" description="Helical" evidence="7">
    <location>
        <begin position="430"/>
        <end position="450"/>
    </location>
</feature>
<evidence type="ECO:0000259" key="8">
    <source>
        <dbReference type="PROSITE" id="PS50850"/>
    </source>
</evidence>
<dbReference type="PANTHER" id="PTHR23506:SF23">
    <property type="entry name" value="GH10249P"/>
    <property type="match status" value="1"/>
</dbReference>
<evidence type="ECO:0000313" key="9">
    <source>
        <dbReference type="EMBL" id="ORX37801.1"/>
    </source>
</evidence>
<sequence>MVRQAENMQGRDHSDRLVPAAASSSRVSGNDNHESSGRSGTVSRLSGMLSSVRRSSKSSESKKKRMPWGYKWRSSAWYITAVVGVGVCSDALTYQIIVPVLPYRLQSLGYTNVSEKVSWLAFAYSIGIFVSTFPVAYYFGRYPYRRLPLVAAVIILEAAQILFMLAKPYAALVIARFLMGAASTVVWVVGFALICENVDEARIGRQIGFAVSGVSIGTTIAPPIGGALYWNLGWYSPFIFTIAFLAVDTAARMLVIERKQMMKYESAKTTDMPLTATPESTTHMDGDEKARPDLSTDPEAAIASRDRSPASTRVPKIPDKVKSDLTPWQVVAKLGRSSRGMNGVTITFIFGFVLGALDPTLTLRVQSVWHKNSAFVGLVYLAASAPTFITGPIIGALADKYGAEWIMAPSLLLSAPWLPLLILKNSLPGFIVYFALSQTFFSCALGPVGLELAMAAREVEGMSEIHQFSAMNLAFSISSAIGSVVGGQMYDRLNHGWEAVCWFMFAVTIVFIPLPFLTAGKRTLWDRCRGRPGKSETDDDGAEIEASEDLPHRTTESRDSGETPT</sequence>
<dbReference type="GO" id="GO:0016020">
    <property type="term" value="C:membrane"/>
    <property type="evidence" value="ECO:0007669"/>
    <property type="project" value="UniProtKB-SubCell"/>
</dbReference>
<keyword evidence="2" id="KW-0813">Transport</keyword>
<feature type="transmembrane region" description="Helical" evidence="7">
    <location>
        <begin position="340"/>
        <end position="357"/>
    </location>
</feature>
<dbReference type="EMBL" id="NBSH01000005">
    <property type="protein sequence ID" value="ORX37801.1"/>
    <property type="molecule type" value="Genomic_DNA"/>
</dbReference>
<feature type="compositionally biased region" description="Basic and acidic residues" evidence="6">
    <location>
        <begin position="282"/>
        <end position="294"/>
    </location>
</feature>
<evidence type="ECO:0000256" key="6">
    <source>
        <dbReference type="SAM" id="MobiDB-lite"/>
    </source>
</evidence>
<feature type="transmembrane region" description="Helical" evidence="7">
    <location>
        <begin position="117"/>
        <end position="140"/>
    </location>
</feature>
<feature type="region of interest" description="Disordered" evidence="6">
    <location>
        <begin position="267"/>
        <end position="318"/>
    </location>
</feature>
<feature type="compositionally biased region" description="Basic and acidic residues" evidence="6">
    <location>
        <begin position="549"/>
        <end position="565"/>
    </location>
</feature>
<feature type="transmembrane region" description="Helical" evidence="7">
    <location>
        <begin position="147"/>
        <end position="166"/>
    </location>
</feature>
<reference evidence="9 10" key="1">
    <citation type="submission" date="2017-03" db="EMBL/GenBank/DDBJ databases">
        <title>Widespread Adenine N6-methylation of Active Genes in Fungi.</title>
        <authorList>
            <consortium name="DOE Joint Genome Institute"/>
            <person name="Mondo S.J."/>
            <person name="Dannebaum R.O."/>
            <person name="Kuo R.C."/>
            <person name="Louie K.B."/>
            <person name="Bewick A.J."/>
            <person name="Labutti K."/>
            <person name="Haridas S."/>
            <person name="Kuo A."/>
            <person name="Salamov A."/>
            <person name="Ahrendt S.R."/>
            <person name="Lau R."/>
            <person name="Bowen B.P."/>
            <person name="Lipzen A."/>
            <person name="Sullivan W."/>
            <person name="Andreopoulos W.B."/>
            <person name="Clum A."/>
            <person name="Lindquist E."/>
            <person name="Daum C."/>
            <person name="Northen T.R."/>
            <person name="Ramamoorthy G."/>
            <person name="Schmitz R.J."/>
            <person name="Gryganskyi A."/>
            <person name="Culley D."/>
            <person name="Magnuson J."/>
            <person name="James T.Y."/>
            <person name="O'Malley M.A."/>
            <person name="Stajich J.E."/>
            <person name="Spatafora J.W."/>
            <person name="Visel A."/>
            <person name="Grigoriev I.V."/>
        </authorList>
    </citation>
    <scope>NUCLEOTIDE SEQUENCE [LARGE SCALE GENOMIC DNA]</scope>
    <source>
        <strain evidence="9 10">NRRL Y-17943</strain>
    </source>
</reference>
<dbReference type="GeneID" id="33557380"/>
<dbReference type="InterPro" id="IPR011701">
    <property type="entry name" value="MFS"/>
</dbReference>
<keyword evidence="4 7" id="KW-1133">Transmembrane helix</keyword>
<dbReference type="Proteomes" id="UP000193218">
    <property type="component" value="Unassembled WGS sequence"/>
</dbReference>
<evidence type="ECO:0000256" key="7">
    <source>
        <dbReference type="SAM" id="Phobius"/>
    </source>
</evidence>
<dbReference type="Gene3D" id="1.20.1250.20">
    <property type="entry name" value="MFS general substrate transporter like domains"/>
    <property type="match status" value="2"/>
</dbReference>
<name>A0A1Y1UIC1_9TREE</name>
<dbReference type="AlphaFoldDB" id="A0A1Y1UIC1"/>
<dbReference type="InterPro" id="IPR050930">
    <property type="entry name" value="MFS_Vesicular_Transporter"/>
</dbReference>
<dbReference type="SUPFAM" id="SSF103473">
    <property type="entry name" value="MFS general substrate transporter"/>
    <property type="match status" value="1"/>
</dbReference>
<feature type="transmembrane region" description="Helical" evidence="7">
    <location>
        <begin position="405"/>
        <end position="424"/>
    </location>
</feature>
<keyword evidence="3 7" id="KW-0812">Transmembrane</keyword>
<organism evidence="9 10">
    <name type="scientific">Kockovaella imperatae</name>
    <dbReference type="NCBI Taxonomy" id="4999"/>
    <lineage>
        <taxon>Eukaryota</taxon>
        <taxon>Fungi</taxon>
        <taxon>Dikarya</taxon>
        <taxon>Basidiomycota</taxon>
        <taxon>Agaricomycotina</taxon>
        <taxon>Tremellomycetes</taxon>
        <taxon>Tremellales</taxon>
        <taxon>Cuniculitremaceae</taxon>
        <taxon>Kockovaella</taxon>
    </lineage>
</organism>
<feature type="transmembrane region" description="Helical" evidence="7">
    <location>
        <begin position="377"/>
        <end position="398"/>
    </location>
</feature>
<dbReference type="GO" id="GO:0022857">
    <property type="term" value="F:transmembrane transporter activity"/>
    <property type="evidence" value="ECO:0007669"/>
    <property type="project" value="InterPro"/>
</dbReference>
<comment type="subcellular location">
    <subcellularLocation>
        <location evidence="1">Membrane</location>
        <topology evidence="1">Multi-pass membrane protein</topology>
    </subcellularLocation>
</comment>
<protein>
    <submittedName>
        <fullName evidence="9">Major facilitator superfamily domain-containing protein</fullName>
    </submittedName>
</protein>
<dbReference type="PANTHER" id="PTHR23506">
    <property type="entry name" value="GH10249P"/>
    <property type="match status" value="1"/>
</dbReference>
<evidence type="ECO:0000256" key="5">
    <source>
        <dbReference type="ARBA" id="ARBA00023136"/>
    </source>
</evidence>
<evidence type="ECO:0000256" key="4">
    <source>
        <dbReference type="ARBA" id="ARBA00022989"/>
    </source>
</evidence>
<feature type="transmembrane region" description="Helical" evidence="7">
    <location>
        <begin position="470"/>
        <end position="490"/>
    </location>
</feature>
<dbReference type="InterPro" id="IPR020846">
    <property type="entry name" value="MFS_dom"/>
</dbReference>
<feature type="transmembrane region" description="Helical" evidence="7">
    <location>
        <begin position="234"/>
        <end position="255"/>
    </location>
</feature>
<comment type="caution">
    <text evidence="9">The sequence shown here is derived from an EMBL/GenBank/DDBJ whole genome shotgun (WGS) entry which is preliminary data.</text>
</comment>
<evidence type="ECO:0000256" key="1">
    <source>
        <dbReference type="ARBA" id="ARBA00004141"/>
    </source>
</evidence>
<accession>A0A1Y1UIC1</accession>
<evidence type="ECO:0000256" key="2">
    <source>
        <dbReference type="ARBA" id="ARBA00022448"/>
    </source>
</evidence>
<feature type="compositionally biased region" description="Low complexity" evidence="6">
    <location>
        <begin position="42"/>
        <end position="53"/>
    </location>
</feature>
<dbReference type="PROSITE" id="PS50850">
    <property type="entry name" value="MFS"/>
    <property type="match status" value="1"/>
</dbReference>
<keyword evidence="5 7" id="KW-0472">Membrane</keyword>
<dbReference type="FunCoup" id="A0A1Y1UIC1">
    <property type="interactions" value="1"/>
</dbReference>
<feature type="region of interest" description="Disordered" evidence="6">
    <location>
        <begin position="1"/>
        <end position="60"/>
    </location>
</feature>
<feature type="transmembrane region" description="Helical" evidence="7">
    <location>
        <begin position="207"/>
        <end position="228"/>
    </location>
</feature>
<feature type="region of interest" description="Disordered" evidence="6">
    <location>
        <begin position="528"/>
        <end position="565"/>
    </location>
</feature>
<feature type="compositionally biased region" description="Acidic residues" evidence="6">
    <location>
        <begin position="537"/>
        <end position="548"/>
    </location>
</feature>
<dbReference type="CDD" id="cd17325">
    <property type="entry name" value="MFS_MdtG_SLC18_like"/>
    <property type="match status" value="1"/>
</dbReference>
<proteinExistence type="predicted"/>
<dbReference type="RefSeq" id="XP_021871788.1">
    <property type="nucleotide sequence ID" value="XM_022015571.1"/>
</dbReference>
<dbReference type="STRING" id="4999.A0A1Y1UIC1"/>
<keyword evidence="10" id="KW-1185">Reference proteome</keyword>
<gene>
    <name evidence="9" type="ORF">BD324DRAFT_623377</name>
</gene>
<dbReference type="Pfam" id="PF07690">
    <property type="entry name" value="MFS_1"/>
    <property type="match status" value="2"/>
</dbReference>
<evidence type="ECO:0000256" key="3">
    <source>
        <dbReference type="ARBA" id="ARBA00022692"/>
    </source>
</evidence>
<dbReference type="OrthoDB" id="440553at2759"/>
<feature type="transmembrane region" description="Helical" evidence="7">
    <location>
        <begin position="172"/>
        <end position="195"/>
    </location>
</feature>
<feature type="transmembrane region" description="Helical" evidence="7">
    <location>
        <begin position="75"/>
        <end position="97"/>
    </location>
</feature>
<evidence type="ECO:0000313" key="10">
    <source>
        <dbReference type="Proteomes" id="UP000193218"/>
    </source>
</evidence>
<feature type="domain" description="Major facilitator superfamily (MFS) profile" evidence="8">
    <location>
        <begin position="79"/>
        <end position="523"/>
    </location>
</feature>
<feature type="transmembrane region" description="Helical" evidence="7">
    <location>
        <begin position="496"/>
        <end position="517"/>
    </location>
</feature>
<dbReference type="InterPro" id="IPR036259">
    <property type="entry name" value="MFS_trans_sf"/>
</dbReference>
<dbReference type="InParanoid" id="A0A1Y1UIC1"/>